<dbReference type="WBParaSite" id="MBELARI_LOCUS2125">
    <property type="protein sequence ID" value="MBELARI_LOCUS2125"/>
    <property type="gene ID" value="MBELARI_LOCUS2125"/>
</dbReference>
<dbReference type="WBParaSite" id="MBELARI_LOCUS16336">
    <property type="protein sequence ID" value="MBELARI_LOCUS16336"/>
    <property type="gene ID" value="MBELARI_LOCUS16336"/>
</dbReference>
<accession>A0AAF3EQH2</accession>
<dbReference type="InterPro" id="IPR011043">
    <property type="entry name" value="Gal_Oxase/kelch_b-propeller"/>
</dbReference>
<evidence type="ECO:0000313" key="2">
    <source>
        <dbReference type="WBParaSite" id="MBELARI_LOCUS16336"/>
    </source>
</evidence>
<sequence>MERIGDTYRSKVDEPSEYHHSFFSNGKLWLFGTTYVSQPTYNWGNRVTFGGGYAIDFDPNTREWGQAVTFDALTSDENCGEAFFQADGAIFLFLYTAFGGFIPKALYRWNENERKWASIQLQIDASSEIPADPDRRVDVRSIDGNPGSKDGYFFVTIGSSDTSVHHIDFSSGKISKKFDVNPEAMLIPRGIPVKGVVFGDKLHVFYAVHGCGFRWEPARLVTLNLENGEGQEKQINGDLPRFGFAGARVTALRKNNEWLHIGGSIQKGMTGSEASRDVYSVNLGNEEPAWAKLPVEDSDPGEVNFGYDFTGDALYTVDKTSVKKSQL</sequence>
<reference evidence="2 3" key="1">
    <citation type="submission" date="2024-02" db="UniProtKB">
        <authorList>
            <consortium name="WormBaseParasite"/>
        </authorList>
    </citation>
    <scope>IDENTIFICATION</scope>
</reference>
<dbReference type="Proteomes" id="UP000887575">
    <property type="component" value="Unassembled WGS sequence"/>
</dbReference>
<dbReference type="AlphaFoldDB" id="A0AAF3EQH2"/>
<protein>
    <submittedName>
        <fullName evidence="2 3">Uncharacterized protein</fullName>
    </submittedName>
</protein>
<keyword evidence="1" id="KW-1185">Reference proteome</keyword>
<name>A0AAF3EQH2_9BILA</name>
<organism evidence="1 2">
    <name type="scientific">Mesorhabditis belari</name>
    <dbReference type="NCBI Taxonomy" id="2138241"/>
    <lineage>
        <taxon>Eukaryota</taxon>
        <taxon>Metazoa</taxon>
        <taxon>Ecdysozoa</taxon>
        <taxon>Nematoda</taxon>
        <taxon>Chromadorea</taxon>
        <taxon>Rhabditida</taxon>
        <taxon>Rhabditina</taxon>
        <taxon>Rhabditomorpha</taxon>
        <taxon>Rhabditoidea</taxon>
        <taxon>Rhabditidae</taxon>
        <taxon>Mesorhabditinae</taxon>
        <taxon>Mesorhabditis</taxon>
    </lineage>
</organism>
<evidence type="ECO:0000313" key="3">
    <source>
        <dbReference type="WBParaSite" id="MBELARI_LOCUS2125"/>
    </source>
</evidence>
<evidence type="ECO:0000313" key="1">
    <source>
        <dbReference type="Proteomes" id="UP000887575"/>
    </source>
</evidence>
<dbReference type="SUPFAM" id="SSF50965">
    <property type="entry name" value="Galactose oxidase, central domain"/>
    <property type="match status" value="1"/>
</dbReference>
<proteinExistence type="predicted"/>